<organism evidence="9">
    <name type="scientific">Pseudozyma antarctica</name>
    <name type="common">Yeast</name>
    <name type="synonym">Candida antarctica</name>
    <dbReference type="NCBI Taxonomy" id="84753"/>
    <lineage>
        <taxon>Eukaryota</taxon>
        <taxon>Fungi</taxon>
        <taxon>Dikarya</taxon>
        <taxon>Basidiomycota</taxon>
        <taxon>Ustilaginomycotina</taxon>
        <taxon>Ustilaginomycetes</taxon>
        <taxon>Ustilaginales</taxon>
        <taxon>Ustilaginaceae</taxon>
        <taxon>Moesziomyces</taxon>
    </lineage>
</organism>
<evidence type="ECO:0000256" key="1">
    <source>
        <dbReference type="ARBA" id="ARBA00003757"/>
    </source>
</evidence>
<dbReference type="PANTHER" id="PTHR13391">
    <property type="entry name" value="MITOCHONDRIAL DISTRIBUTION REGULATOR MISATO"/>
    <property type="match status" value="1"/>
</dbReference>
<dbReference type="SUPFAM" id="SSF52490">
    <property type="entry name" value="Tubulin nucleotide-binding domain-like"/>
    <property type="match status" value="1"/>
</dbReference>
<evidence type="ECO:0000256" key="4">
    <source>
        <dbReference type="ARBA" id="ARBA00023128"/>
    </source>
</evidence>
<evidence type="ECO:0000313" key="10">
    <source>
        <dbReference type="Proteomes" id="UP000053758"/>
    </source>
</evidence>
<keyword evidence="10" id="KW-1185">Reference proteome</keyword>
<comment type="subcellular location">
    <subcellularLocation>
        <location evidence="2">Mitochondrion</location>
    </subcellularLocation>
</comment>
<dbReference type="GO" id="GO:0005739">
    <property type="term" value="C:mitochondrion"/>
    <property type="evidence" value="ECO:0007669"/>
    <property type="project" value="UniProtKB-SubCell"/>
</dbReference>
<feature type="region of interest" description="Disordered" evidence="6">
    <location>
        <begin position="453"/>
        <end position="473"/>
    </location>
</feature>
<dbReference type="EMBL" id="DF830118">
    <property type="protein sequence ID" value="GAK68209.1"/>
    <property type="molecule type" value="Genomic_DNA"/>
</dbReference>
<comment type="function">
    <text evidence="1">Involved in the partitioning of the mitochondrial organelle and mitochondrial DNA (mtDNA) inheritance.</text>
</comment>
<dbReference type="InterPro" id="IPR049942">
    <property type="entry name" value="DML1/Misato"/>
</dbReference>
<evidence type="ECO:0000259" key="8">
    <source>
        <dbReference type="Pfam" id="PF14881"/>
    </source>
</evidence>
<dbReference type="AlphaFoldDB" id="A0A081CNG3"/>
<feature type="domain" description="Misato Segment II tubulin-like" evidence="7">
    <location>
        <begin position="4"/>
        <end position="140"/>
    </location>
</feature>
<dbReference type="Proteomes" id="UP000053758">
    <property type="component" value="Unassembled WGS sequence"/>
</dbReference>
<dbReference type="Pfam" id="PF10644">
    <property type="entry name" value="Misat_Tub_SegII"/>
    <property type="match status" value="1"/>
</dbReference>
<reference evidence="9" key="1">
    <citation type="submission" date="2014-07" db="EMBL/GenBank/DDBJ databases">
        <title>Draft genome sequence of the yeast Pseudozyma antarctica JCM 10317 known as a producer of lipase B which used in a wide range of industrial applications.</title>
        <authorList>
            <person name="Morita T."/>
            <person name="Saika A."/>
            <person name="Koike H."/>
        </authorList>
    </citation>
    <scope>NUCLEOTIDE SEQUENCE</scope>
    <source>
        <strain evidence="9">JCM 10317</strain>
    </source>
</reference>
<name>A0A081CNG3_PSEA2</name>
<feature type="compositionally biased region" description="Acidic residues" evidence="6">
    <location>
        <begin position="142"/>
        <end position="160"/>
    </location>
</feature>
<dbReference type="InterPro" id="IPR019605">
    <property type="entry name" value="Misato_II_tubulin-like"/>
</dbReference>
<dbReference type="PANTHER" id="PTHR13391:SF0">
    <property type="entry name" value="PROTEIN MISATO HOMOLOG 1"/>
    <property type="match status" value="1"/>
</dbReference>
<feature type="region of interest" description="Disordered" evidence="6">
    <location>
        <begin position="578"/>
        <end position="599"/>
    </location>
</feature>
<feature type="region of interest" description="Disordered" evidence="6">
    <location>
        <begin position="662"/>
        <end position="699"/>
    </location>
</feature>
<sequence length="699" mass="77036">MPQKEIIYLSFGSFANHISTHFWNEQQSYFTYDQADDAHAGPSGSTSRSTDEDEPLVDHDVSFQAGQTLSGHDTYNPRAVIFETEHEFGALAKLNALYESFPPDSTDRNVALDSLQSWGAEAQVIAAQKIRKSDYQRRLELEDQGIDPGSSDDEAEDGGSDGEKVAATPAKAAQRLKQRRMHRFWSDYSRTYFHAKSLVSVGGELTVPMLGSYNSAESPEANDGRVRFETFSQGAEHFDELEKRSEVLDTNLRWFAEDADLLQGFQYTIGTSDAFGGLGAKYLESLVDEFPKITHLVFGSAWGNTTLIQDDQDSADAPRHNRLARIRMMNNLLSLVQLMEHSSALAPIHVPHGGQSTQVGADWQRYLGRMHLDDMHHASALLSAHIETATLGTRLRSRTDTLGSLVSRLNWRRDTKLVHLGGVLPVPYPVPLSSSSFEATSSSTDPVDALLHSYGYGDRDSRQRQRGAPLESQSQLAARGAQLALSSWIDLSLPPSLGGGAKRRNKLVYNLQRPFSHHAVLRNSNLDDAVLGLGMLDSLLTQIREPFGQGVYVPQSYNILSSFPNFFSHLDAQGKPIPRTSNAVADPAAEGSHKVPRPKHTAMLSSLSATPYTVHLLRDARNTLSEALGGHAPLAAYGLDAEDAKDNLKEIREQIEGWIDTYSVDNDANSADDDDQGGMGTDEEYDVDHNPDDGLDWDL</sequence>
<protein>
    <submittedName>
        <fullName evidence="9">Misato segment ii myosin-like domain-containing protein</fullName>
    </submittedName>
</protein>
<dbReference type="HOGENOM" id="CLU_394316_0_0_1"/>
<dbReference type="RefSeq" id="XP_014653593.1">
    <property type="nucleotide sequence ID" value="XM_014798107.1"/>
</dbReference>
<dbReference type="GeneID" id="26307257"/>
<feature type="compositionally biased region" description="Acidic residues" evidence="6">
    <location>
        <begin position="670"/>
        <end position="686"/>
    </location>
</feature>
<keyword evidence="5" id="KW-0175">Coiled coil</keyword>
<evidence type="ECO:0000256" key="2">
    <source>
        <dbReference type="ARBA" id="ARBA00004173"/>
    </source>
</evidence>
<comment type="similarity">
    <text evidence="3">Belongs to the misato family.</text>
</comment>
<evidence type="ECO:0000256" key="5">
    <source>
        <dbReference type="SAM" id="Coils"/>
    </source>
</evidence>
<accession>A0A081CNG3</accession>
<dbReference type="GO" id="GO:0007005">
    <property type="term" value="P:mitochondrion organization"/>
    <property type="evidence" value="ECO:0007669"/>
    <property type="project" value="InterPro"/>
</dbReference>
<keyword evidence="4" id="KW-0496">Mitochondrion</keyword>
<dbReference type="InterPro" id="IPR029209">
    <property type="entry name" value="DML1/Misato_tubulin"/>
</dbReference>
<dbReference type="InterPro" id="IPR036525">
    <property type="entry name" value="Tubulin/FtsZ_GTPase_sf"/>
</dbReference>
<evidence type="ECO:0000256" key="3">
    <source>
        <dbReference type="ARBA" id="ARBA00008507"/>
    </source>
</evidence>
<feature type="region of interest" description="Disordered" evidence="6">
    <location>
        <begin position="35"/>
        <end position="55"/>
    </location>
</feature>
<evidence type="ECO:0000256" key="6">
    <source>
        <dbReference type="SAM" id="MobiDB-lite"/>
    </source>
</evidence>
<evidence type="ECO:0000259" key="7">
    <source>
        <dbReference type="Pfam" id="PF10644"/>
    </source>
</evidence>
<feature type="coiled-coil region" evidence="5">
    <location>
        <begin position="634"/>
        <end position="661"/>
    </location>
</feature>
<dbReference type="Pfam" id="PF14881">
    <property type="entry name" value="Tubulin_3"/>
    <property type="match status" value="1"/>
</dbReference>
<feature type="domain" description="DML1/Misato tubulin" evidence="8">
    <location>
        <begin position="181"/>
        <end position="395"/>
    </location>
</feature>
<dbReference type="Gene3D" id="3.40.50.1440">
    <property type="entry name" value="Tubulin/FtsZ, GTPase domain"/>
    <property type="match status" value="1"/>
</dbReference>
<evidence type="ECO:0000313" key="9">
    <source>
        <dbReference type="EMBL" id="GAK68209.1"/>
    </source>
</evidence>
<proteinExistence type="inferred from homology"/>
<gene>
    <name evidence="9" type="ORF">PAN0_051d6445</name>
</gene>
<feature type="region of interest" description="Disordered" evidence="6">
    <location>
        <begin position="142"/>
        <end position="175"/>
    </location>
</feature>